<reference evidence="3" key="1">
    <citation type="journal article" date="2015" name="Nature">
        <title>Complex archaea that bridge the gap between prokaryotes and eukaryotes.</title>
        <authorList>
            <person name="Spang A."/>
            <person name="Saw J.H."/>
            <person name="Jorgensen S.L."/>
            <person name="Zaremba-Niedzwiedzka K."/>
            <person name="Martijn J."/>
            <person name="Lind A.E."/>
            <person name="van Eijk R."/>
            <person name="Schleper C."/>
            <person name="Guy L."/>
            <person name="Ettema T.J."/>
        </authorList>
    </citation>
    <scope>NUCLEOTIDE SEQUENCE</scope>
</reference>
<dbReference type="GO" id="GO:0050660">
    <property type="term" value="F:flavin adenine dinucleotide binding"/>
    <property type="evidence" value="ECO:0007669"/>
    <property type="project" value="TreeGrafter"/>
</dbReference>
<dbReference type="InterPro" id="IPR029061">
    <property type="entry name" value="THDP-binding"/>
</dbReference>
<evidence type="ECO:0000256" key="1">
    <source>
        <dbReference type="ARBA" id="ARBA00007812"/>
    </source>
</evidence>
<name>A0A0F9DVQ3_9ZZZZ</name>
<protein>
    <recommendedName>
        <fullName evidence="2">Thiamine pyrophosphate enzyme N-terminal TPP-binding domain-containing protein</fullName>
    </recommendedName>
</protein>
<evidence type="ECO:0000259" key="2">
    <source>
        <dbReference type="Pfam" id="PF02776"/>
    </source>
</evidence>
<dbReference type="GO" id="GO:0009097">
    <property type="term" value="P:isoleucine biosynthetic process"/>
    <property type="evidence" value="ECO:0007669"/>
    <property type="project" value="TreeGrafter"/>
</dbReference>
<dbReference type="GO" id="GO:0030976">
    <property type="term" value="F:thiamine pyrophosphate binding"/>
    <property type="evidence" value="ECO:0007669"/>
    <property type="project" value="InterPro"/>
</dbReference>
<evidence type="ECO:0000313" key="3">
    <source>
        <dbReference type="EMBL" id="KKL21776.1"/>
    </source>
</evidence>
<dbReference type="CDD" id="cd07035">
    <property type="entry name" value="TPP_PYR_POX_like"/>
    <property type="match status" value="1"/>
</dbReference>
<dbReference type="InterPro" id="IPR012001">
    <property type="entry name" value="Thiamin_PyroP_enz_TPP-bd_dom"/>
</dbReference>
<gene>
    <name evidence="3" type="ORF">LCGC14_2442070</name>
</gene>
<feature type="domain" description="Thiamine pyrophosphate enzyme N-terminal TPP-binding" evidence="2">
    <location>
        <begin position="1"/>
        <end position="111"/>
    </location>
</feature>
<organism evidence="3">
    <name type="scientific">marine sediment metagenome</name>
    <dbReference type="NCBI Taxonomy" id="412755"/>
    <lineage>
        <taxon>unclassified sequences</taxon>
        <taxon>metagenomes</taxon>
        <taxon>ecological metagenomes</taxon>
    </lineage>
</organism>
<dbReference type="AlphaFoldDB" id="A0A0F9DVQ3"/>
<proteinExistence type="inferred from homology"/>
<dbReference type="EMBL" id="LAZR01037604">
    <property type="protein sequence ID" value="KKL21776.1"/>
    <property type="molecule type" value="Genomic_DNA"/>
</dbReference>
<dbReference type="InterPro" id="IPR045229">
    <property type="entry name" value="TPP_enz"/>
</dbReference>
<dbReference type="SUPFAM" id="SSF52518">
    <property type="entry name" value="Thiamin diphosphate-binding fold (THDP-binding)"/>
    <property type="match status" value="1"/>
</dbReference>
<comment type="similarity">
    <text evidence="1">Belongs to the TPP enzyme family.</text>
</comment>
<sequence>MRAVDGIMECLKAEGVDAVFGIPGGASIPTYDALYDAGIRNILCRHEQGAGHAAEGYAKVSGKPGVALATSGPGATNLVTTLADAKLDSIPIVAITGQVGTPVIGTDAFQETPIVEVCRTVTKHHYLVTDVKDVARVFREAFHVATTGRKGPVLIDMPKDVQQAQIVPDYDAPMNLPGYKVNHRRARPEQIKQVALAYSLMSNFTAFLAVDSSRRTEGDQGEPFARLLPEHALLRLRSGEQLSRISKRNTCGGADQHRLAALSRSSLTRFQDAGKLLAESCLSERGSHSSSAGR</sequence>
<dbReference type="GO" id="GO:0003984">
    <property type="term" value="F:acetolactate synthase activity"/>
    <property type="evidence" value="ECO:0007669"/>
    <property type="project" value="TreeGrafter"/>
</dbReference>
<accession>A0A0F9DVQ3</accession>
<dbReference type="FunFam" id="3.40.50.970:FF:000007">
    <property type="entry name" value="Acetolactate synthase"/>
    <property type="match status" value="1"/>
</dbReference>
<dbReference type="GO" id="GO:0009099">
    <property type="term" value="P:L-valine biosynthetic process"/>
    <property type="evidence" value="ECO:0007669"/>
    <property type="project" value="TreeGrafter"/>
</dbReference>
<dbReference type="Gene3D" id="3.40.50.970">
    <property type="match status" value="1"/>
</dbReference>
<dbReference type="GO" id="GO:0005948">
    <property type="term" value="C:acetolactate synthase complex"/>
    <property type="evidence" value="ECO:0007669"/>
    <property type="project" value="TreeGrafter"/>
</dbReference>
<dbReference type="PANTHER" id="PTHR18968:SF13">
    <property type="entry name" value="ACETOLACTATE SYNTHASE CATALYTIC SUBUNIT, MITOCHONDRIAL"/>
    <property type="match status" value="1"/>
</dbReference>
<dbReference type="Pfam" id="PF02776">
    <property type="entry name" value="TPP_enzyme_N"/>
    <property type="match status" value="1"/>
</dbReference>
<dbReference type="PANTHER" id="PTHR18968">
    <property type="entry name" value="THIAMINE PYROPHOSPHATE ENZYMES"/>
    <property type="match status" value="1"/>
</dbReference>
<comment type="caution">
    <text evidence="3">The sequence shown here is derived from an EMBL/GenBank/DDBJ whole genome shotgun (WGS) entry which is preliminary data.</text>
</comment>